<evidence type="ECO:0000313" key="2">
    <source>
        <dbReference type="Proteomes" id="UP000287651"/>
    </source>
</evidence>
<accession>A0A426XIX5</accession>
<proteinExistence type="predicted"/>
<dbReference type="EMBL" id="AMZH03020220">
    <property type="protein sequence ID" value="RRT39393.1"/>
    <property type="molecule type" value="Genomic_DNA"/>
</dbReference>
<gene>
    <name evidence="1" type="ORF">B296_00030219</name>
</gene>
<dbReference type="AlphaFoldDB" id="A0A426XIX5"/>
<evidence type="ECO:0000313" key="1">
    <source>
        <dbReference type="EMBL" id="RRT39393.1"/>
    </source>
</evidence>
<dbReference type="Proteomes" id="UP000287651">
    <property type="component" value="Unassembled WGS sequence"/>
</dbReference>
<comment type="caution">
    <text evidence="1">The sequence shown here is derived from an EMBL/GenBank/DDBJ whole genome shotgun (WGS) entry which is preliminary data.</text>
</comment>
<protein>
    <submittedName>
        <fullName evidence="1">Uncharacterized protein</fullName>
    </submittedName>
</protein>
<organism evidence="1 2">
    <name type="scientific">Ensete ventricosum</name>
    <name type="common">Abyssinian banana</name>
    <name type="synonym">Musa ensete</name>
    <dbReference type="NCBI Taxonomy" id="4639"/>
    <lineage>
        <taxon>Eukaryota</taxon>
        <taxon>Viridiplantae</taxon>
        <taxon>Streptophyta</taxon>
        <taxon>Embryophyta</taxon>
        <taxon>Tracheophyta</taxon>
        <taxon>Spermatophyta</taxon>
        <taxon>Magnoliopsida</taxon>
        <taxon>Liliopsida</taxon>
        <taxon>Zingiberales</taxon>
        <taxon>Musaceae</taxon>
        <taxon>Ensete</taxon>
    </lineage>
</organism>
<name>A0A426XIX5_ENSVE</name>
<sequence>MLMLQCRRGCNFWLIYWKMAVKRSESEGSSDDGGRRGQQQRRLWLWCNFVAAGGVGCSKGAAIAEEGSSGIAEEGSSGMERETAAVVFNLLLPAIKIVGSERLLWADVNRLQRKIAAGSFLPQGSLLATIKENGSKRSLLAALGSERCVLRLKG</sequence>
<reference evidence="1 2" key="1">
    <citation type="journal article" date="2014" name="Agronomy (Basel)">
        <title>A Draft Genome Sequence for Ensete ventricosum, the Drought-Tolerant Tree Against Hunger.</title>
        <authorList>
            <person name="Harrison J."/>
            <person name="Moore K.A."/>
            <person name="Paszkiewicz K."/>
            <person name="Jones T."/>
            <person name="Grant M."/>
            <person name="Ambacheew D."/>
            <person name="Muzemil S."/>
            <person name="Studholme D.J."/>
        </authorList>
    </citation>
    <scope>NUCLEOTIDE SEQUENCE [LARGE SCALE GENOMIC DNA]</scope>
</reference>